<keyword evidence="3" id="KW-0804">Transcription</keyword>
<sequence length="230" mass="24777">MTATAPETRPGNEPAGPGSQPPGRRERKKQRTREALVDAAFTLFAEKGFDATTVEEIADAVDVSSRTFFRYFASKEDVALTFQEEQTSAVMQALADRPPDEPIMTALRRTVVEIARACEGGGLGFDPERFECLFSMMSDSPTLMAGSLEHAQKKQQLMTEIIAERMGLDPATELRPHVIAAAATCGFQAAADAARRHGGAFGSLSETIDQAFAILEEGLNSPARPPGQDS</sequence>
<dbReference type="InterPro" id="IPR023772">
    <property type="entry name" value="DNA-bd_HTH_TetR-type_CS"/>
</dbReference>
<feature type="DNA-binding region" description="H-T-H motif" evidence="4">
    <location>
        <begin position="53"/>
        <end position="72"/>
    </location>
</feature>
<dbReference type="Gene3D" id="1.10.10.60">
    <property type="entry name" value="Homeodomain-like"/>
    <property type="match status" value="1"/>
</dbReference>
<evidence type="ECO:0000256" key="1">
    <source>
        <dbReference type="ARBA" id="ARBA00023015"/>
    </source>
</evidence>
<evidence type="ECO:0000256" key="3">
    <source>
        <dbReference type="ARBA" id="ARBA00023163"/>
    </source>
</evidence>
<dbReference type="Pfam" id="PF17754">
    <property type="entry name" value="TetR_C_14"/>
    <property type="match status" value="1"/>
</dbReference>
<feature type="region of interest" description="Disordered" evidence="5">
    <location>
        <begin position="1"/>
        <end position="31"/>
    </location>
</feature>
<dbReference type="InterPro" id="IPR041347">
    <property type="entry name" value="MftR_C"/>
</dbReference>
<evidence type="ECO:0000256" key="2">
    <source>
        <dbReference type="ARBA" id="ARBA00023125"/>
    </source>
</evidence>
<dbReference type="PROSITE" id="PS50977">
    <property type="entry name" value="HTH_TETR_2"/>
    <property type="match status" value="1"/>
</dbReference>
<protein>
    <submittedName>
        <fullName evidence="7">TetR family transcriptional regulator</fullName>
    </submittedName>
</protein>
<dbReference type="PANTHER" id="PTHR30055:SF238">
    <property type="entry name" value="MYCOFACTOCIN BIOSYNTHESIS TRANSCRIPTIONAL REGULATOR MFTR-RELATED"/>
    <property type="match status" value="1"/>
</dbReference>
<evidence type="ECO:0000313" key="7">
    <source>
        <dbReference type="EMBL" id="GAA2137688.1"/>
    </source>
</evidence>
<organism evidence="7 8">
    <name type="scientific">Actinomadura napierensis</name>
    <dbReference type="NCBI Taxonomy" id="267854"/>
    <lineage>
        <taxon>Bacteria</taxon>
        <taxon>Bacillati</taxon>
        <taxon>Actinomycetota</taxon>
        <taxon>Actinomycetes</taxon>
        <taxon>Streptosporangiales</taxon>
        <taxon>Thermomonosporaceae</taxon>
        <taxon>Actinomadura</taxon>
    </lineage>
</organism>
<keyword evidence="2 4" id="KW-0238">DNA-binding</keyword>
<dbReference type="PROSITE" id="PS01081">
    <property type="entry name" value="HTH_TETR_1"/>
    <property type="match status" value="1"/>
</dbReference>
<dbReference type="EMBL" id="BAAAMR010000025">
    <property type="protein sequence ID" value="GAA2137688.1"/>
    <property type="molecule type" value="Genomic_DNA"/>
</dbReference>
<evidence type="ECO:0000313" key="8">
    <source>
        <dbReference type="Proteomes" id="UP001501020"/>
    </source>
</evidence>
<proteinExistence type="predicted"/>
<accession>A0ABN2Z6V2</accession>
<comment type="caution">
    <text evidence="7">The sequence shown here is derived from an EMBL/GenBank/DDBJ whole genome shotgun (WGS) entry which is preliminary data.</text>
</comment>
<dbReference type="Gene3D" id="1.10.357.10">
    <property type="entry name" value="Tetracycline Repressor, domain 2"/>
    <property type="match status" value="1"/>
</dbReference>
<keyword evidence="8" id="KW-1185">Reference proteome</keyword>
<dbReference type="Proteomes" id="UP001501020">
    <property type="component" value="Unassembled WGS sequence"/>
</dbReference>
<dbReference type="Pfam" id="PF00440">
    <property type="entry name" value="TetR_N"/>
    <property type="match status" value="1"/>
</dbReference>
<name>A0ABN2Z6V2_9ACTN</name>
<gene>
    <name evidence="7" type="ORF">GCM10009727_33080</name>
</gene>
<feature type="domain" description="HTH tetR-type" evidence="6">
    <location>
        <begin position="30"/>
        <end position="90"/>
    </location>
</feature>
<evidence type="ECO:0000256" key="4">
    <source>
        <dbReference type="PROSITE-ProRule" id="PRU00335"/>
    </source>
</evidence>
<reference evidence="7 8" key="1">
    <citation type="journal article" date="2019" name="Int. J. Syst. Evol. Microbiol.">
        <title>The Global Catalogue of Microorganisms (GCM) 10K type strain sequencing project: providing services to taxonomists for standard genome sequencing and annotation.</title>
        <authorList>
            <consortium name="The Broad Institute Genomics Platform"/>
            <consortium name="The Broad Institute Genome Sequencing Center for Infectious Disease"/>
            <person name="Wu L."/>
            <person name="Ma J."/>
        </authorList>
    </citation>
    <scope>NUCLEOTIDE SEQUENCE [LARGE SCALE GENOMIC DNA]</scope>
    <source>
        <strain evidence="7 8">JCM 13850</strain>
    </source>
</reference>
<dbReference type="PANTHER" id="PTHR30055">
    <property type="entry name" value="HTH-TYPE TRANSCRIPTIONAL REGULATOR RUTR"/>
    <property type="match status" value="1"/>
</dbReference>
<dbReference type="InterPro" id="IPR050109">
    <property type="entry name" value="HTH-type_TetR-like_transc_reg"/>
</dbReference>
<dbReference type="InterPro" id="IPR009057">
    <property type="entry name" value="Homeodomain-like_sf"/>
</dbReference>
<dbReference type="InterPro" id="IPR001647">
    <property type="entry name" value="HTH_TetR"/>
</dbReference>
<evidence type="ECO:0000259" key="6">
    <source>
        <dbReference type="PROSITE" id="PS50977"/>
    </source>
</evidence>
<dbReference type="PRINTS" id="PR00455">
    <property type="entry name" value="HTHTETR"/>
</dbReference>
<dbReference type="RefSeq" id="WP_344267409.1">
    <property type="nucleotide sequence ID" value="NZ_BAAAMR010000025.1"/>
</dbReference>
<keyword evidence="1" id="KW-0805">Transcription regulation</keyword>
<evidence type="ECO:0000256" key="5">
    <source>
        <dbReference type="SAM" id="MobiDB-lite"/>
    </source>
</evidence>
<dbReference type="SUPFAM" id="SSF46689">
    <property type="entry name" value="Homeodomain-like"/>
    <property type="match status" value="1"/>
</dbReference>